<accession>A0A2J5PAI7</accession>
<evidence type="ECO:0000313" key="2">
    <source>
        <dbReference type="Proteomes" id="UP000234667"/>
    </source>
</evidence>
<dbReference type="InterPro" id="IPR010272">
    <property type="entry name" value="T6SS_TssF"/>
</dbReference>
<reference evidence="1 2" key="1">
    <citation type="submission" date="2017-11" db="EMBL/GenBank/DDBJ databases">
        <authorList>
            <person name="Han C.G."/>
        </authorList>
    </citation>
    <scope>NUCLEOTIDE SEQUENCE [LARGE SCALE GENOMIC DNA]</scope>
    <source>
        <strain evidence="1 2">A10</strain>
    </source>
</reference>
<name>A0A2J5PAI7_9ENTR</name>
<dbReference type="EMBL" id="PIDR01001360">
    <property type="protein sequence ID" value="PLO62856.1"/>
    <property type="molecule type" value="Genomic_DNA"/>
</dbReference>
<dbReference type="AlphaFoldDB" id="A0A2J5PAI7"/>
<organism evidence="1 2">
    <name type="scientific">Klebsiella michiganensis</name>
    <dbReference type="NCBI Taxonomy" id="1134687"/>
    <lineage>
        <taxon>Bacteria</taxon>
        <taxon>Pseudomonadati</taxon>
        <taxon>Pseudomonadota</taxon>
        <taxon>Gammaproteobacteria</taxon>
        <taxon>Enterobacterales</taxon>
        <taxon>Enterobacteriaceae</taxon>
        <taxon>Klebsiella/Raoultella group</taxon>
        <taxon>Klebsiella</taxon>
    </lineage>
</organism>
<gene>
    <name evidence="1" type="ORF">CWN49_29365</name>
</gene>
<dbReference type="Pfam" id="PF05947">
    <property type="entry name" value="T6SS_TssF"/>
    <property type="match status" value="1"/>
</dbReference>
<comment type="caution">
    <text evidence="1">The sequence shown here is derived from an EMBL/GenBank/DDBJ whole genome shotgun (WGS) entry which is preliminary data.</text>
</comment>
<dbReference type="PANTHER" id="PTHR35370:SF4">
    <property type="entry name" value="TYPE VI SECRETION SYSTEM BASEPLATE SUBUNIT TSSF"/>
    <property type="match status" value="1"/>
</dbReference>
<sequence length="91" mass="10422">VALLKSPGLTVKHSETGRFEQGYLVRGVQIEVTLDSHGFAGRGDICLFGEMLSRFFALYTDIYLFNRLIIILQPTGERLEWEEKHNRRIPG</sequence>
<dbReference type="PANTHER" id="PTHR35370">
    <property type="entry name" value="CYTOPLASMIC PROTEIN-RELATED-RELATED"/>
    <property type="match status" value="1"/>
</dbReference>
<reference evidence="1 2" key="2">
    <citation type="submission" date="2018-01" db="EMBL/GenBank/DDBJ databases">
        <title>Genomic study of Klebsiella pneumoniae.</title>
        <authorList>
            <person name="Yang Y."/>
            <person name="Bicalho R."/>
        </authorList>
    </citation>
    <scope>NUCLEOTIDE SEQUENCE [LARGE SCALE GENOMIC DNA]</scope>
    <source>
        <strain evidence="1 2">A10</strain>
    </source>
</reference>
<dbReference type="Proteomes" id="UP000234667">
    <property type="component" value="Unassembled WGS sequence"/>
</dbReference>
<protein>
    <submittedName>
        <fullName evidence="1">Type VI secretion system baseplate subunit TssF</fullName>
    </submittedName>
</protein>
<evidence type="ECO:0000313" key="1">
    <source>
        <dbReference type="EMBL" id="PLO62856.1"/>
    </source>
</evidence>
<feature type="non-terminal residue" evidence="1">
    <location>
        <position position="1"/>
    </location>
</feature>
<proteinExistence type="predicted"/>